<gene>
    <name evidence="1" type="ORF">QQX10_01115</name>
</gene>
<dbReference type="Gene3D" id="3.30.450.20">
    <property type="entry name" value="PAS domain"/>
    <property type="match status" value="1"/>
</dbReference>
<dbReference type="RefSeq" id="WP_301144340.1">
    <property type="nucleotide sequence ID" value="NZ_JAUHPX010000001.1"/>
</dbReference>
<dbReference type="InterPro" id="IPR000014">
    <property type="entry name" value="PAS"/>
</dbReference>
<proteinExistence type="predicted"/>
<protein>
    <submittedName>
        <fullName evidence="1">PAS domain-containing protein</fullName>
    </submittedName>
</protein>
<name>A0AAW7M7T8_9MICO</name>
<dbReference type="AlphaFoldDB" id="A0AAW7M7T8"/>
<evidence type="ECO:0000313" key="2">
    <source>
        <dbReference type="Proteomes" id="UP001172737"/>
    </source>
</evidence>
<dbReference type="InterPro" id="IPR035965">
    <property type="entry name" value="PAS-like_dom_sf"/>
</dbReference>
<accession>A0AAW7M7T8</accession>
<evidence type="ECO:0000313" key="1">
    <source>
        <dbReference type="EMBL" id="MDN4486757.1"/>
    </source>
</evidence>
<dbReference type="EMBL" id="JAUHPX010000001">
    <property type="protein sequence ID" value="MDN4486757.1"/>
    <property type="molecule type" value="Genomic_DNA"/>
</dbReference>
<dbReference type="SUPFAM" id="SSF55785">
    <property type="entry name" value="PYP-like sensor domain (PAS domain)"/>
    <property type="match status" value="1"/>
</dbReference>
<sequence length="451" mass="47391">MARPVGAEPTGEVRAYPAGQVFFSTTDRRGVITSVNSTFVRLSRFGEGELLGAPHNIIRHPSMPGAAFHIMWERILAGRPMVAYVRNLARDGAEYLTFSTVTPLRDGFISVRSAVMRPDLFEPVDAAYRETRELEARWRAEGASRADAAARGAADLAARLRALGFDSYDDVLRAALPAEVDARRAVAPPAAPTTEPGTPWSSVVSGLVGVDHELEALRGRYDVTVGLASELTAARDDLQRTLALLQGSTDAAAEAAASVADAAPVLVSTARAVATLARGVGEDLTPLGAALDDQRALLLDLRASLALSVLHTDMALIFAGEALSGEAYGDPVTSIADLARTVADSVVASDQLRTGSAEGLRRIADAIDAAHGRLLEFQRMMANWRNLVVRSGVSGRLAGVLGPVDDALRGVLGQMQGLTALAAACREQAVPAPTDRLLAHAAAVGEGVRAL</sequence>
<reference evidence="1" key="1">
    <citation type="submission" date="2023-06" db="EMBL/GenBank/DDBJ databases">
        <title>Sysu t00039.</title>
        <authorList>
            <person name="Gao L."/>
            <person name="Fang B.-Z."/>
            <person name="Li W.-J."/>
        </authorList>
    </citation>
    <scope>NUCLEOTIDE SEQUENCE</scope>
    <source>
        <strain evidence="1">SYSU T00039</strain>
    </source>
</reference>
<dbReference type="CDD" id="cd00130">
    <property type="entry name" value="PAS"/>
    <property type="match status" value="1"/>
</dbReference>
<comment type="caution">
    <text evidence="1">The sequence shown here is derived from an EMBL/GenBank/DDBJ whole genome shotgun (WGS) entry which is preliminary data.</text>
</comment>
<organism evidence="1 2">
    <name type="scientific">Demequina lignilytica</name>
    <dbReference type="NCBI Taxonomy" id="3051663"/>
    <lineage>
        <taxon>Bacteria</taxon>
        <taxon>Bacillati</taxon>
        <taxon>Actinomycetota</taxon>
        <taxon>Actinomycetes</taxon>
        <taxon>Micrococcales</taxon>
        <taxon>Demequinaceae</taxon>
        <taxon>Demequina</taxon>
    </lineage>
</organism>
<dbReference type="Proteomes" id="UP001172737">
    <property type="component" value="Unassembled WGS sequence"/>
</dbReference>
<keyword evidence="2" id="KW-1185">Reference proteome</keyword>